<dbReference type="GO" id="GO:0042732">
    <property type="term" value="P:D-xylose metabolic process"/>
    <property type="evidence" value="ECO:0007669"/>
    <property type="project" value="InterPro"/>
</dbReference>
<evidence type="ECO:0000256" key="1">
    <source>
        <dbReference type="ARBA" id="ARBA00001911"/>
    </source>
</evidence>
<evidence type="ECO:0000259" key="5">
    <source>
        <dbReference type="Pfam" id="PF01370"/>
    </source>
</evidence>
<dbReference type="GO" id="GO:0070403">
    <property type="term" value="F:NAD+ binding"/>
    <property type="evidence" value="ECO:0007669"/>
    <property type="project" value="InterPro"/>
</dbReference>
<comment type="caution">
    <text evidence="6">The sequence shown here is derived from an EMBL/GenBank/DDBJ whole genome shotgun (WGS) entry which is preliminary data.</text>
</comment>
<dbReference type="Gene3D" id="3.40.50.720">
    <property type="entry name" value="NAD(P)-binding Rossmann-like Domain"/>
    <property type="match status" value="1"/>
</dbReference>
<dbReference type="EMBL" id="UGTJ01000001">
    <property type="protein sequence ID" value="SUB79964.1"/>
    <property type="molecule type" value="Genomic_DNA"/>
</dbReference>
<gene>
    <name evidence="6" type="primary">rffG_1</name>
    <name evidence="6" type="ORF">NCTC13063_01241</name>
</gene>
<keyword evidence="2" id="KW-0210">Decarboxylase</keyword>
<dbReference type="Pfam" id="PF01370">
    <property type="entry name" value="Epimerase"/>
    <property type="match status" value="1"/>
</dbReference>
<evidence type="ECO:0000256" key="3">
    <source>
        <dbReference type="ARBA" id="ARBA00023027"/>
    </source>
</evidence>
<evidence type="ECO:0000256" key="2">
    <source>
        <dbReference type="ARBA" id="ARBA00022793"/>
    </source>
</evidence>
<organism evidence="6 7">
    <name type="scientific">Segatella buccae</name>
    <dbReference type="NCBI Taxonomy" id="28126"/>
    <lineage>
        <taxon>Bacteria</taxon>
        <taxon>Pseudomonadati</taxon>
        <taxon>Bacteroidota</taxon>
        <taxon>Bacteroidia</taxon>
        <taxon>Bacteroidales</taxon>
        <taxon>Prevotellaceae</taxon>
        <taxon>Segatella</taxon>
    </lineage>
</organism>
<dbReference type="RefSeq" id="WP_115153574.1">
    <property type="nucleotide sequence ID" value="NZ_DBFWLE010000009.1"/>
</dbReference>
<dbReference type="GO" id="GO:0005737">
    <property type="term" value="C:cytoplasm"/>
    <property type="evidence" value="ECO:0007669"/>
    <property type="project" value="TreeGrafter"/>
</dbReference>
<dbReference type="PANTHER" id="PTHR43078:SF7">
    <property type="entry name" value="UDP-GLUCURONATE DECARBOXYLASE"/>
    <property type="match status" value="1"/>
</dbReference>
<evidence type="ECO:0000313" key="6">
    <source>
        <dbReference type="EMBL" id="SUB79964.1"/>
    </source>
</evidence>
<sequence>MKSYWDSVKAIGNEALPWDKLDGCNILVAGATGLLGGCLVDALMSLPGIRCRVFAAGRNADRARCRFSAYWDDERFEFLVLDVCYPLEFNIDFHYIINAASDAAPGAFAKTPVEVVKANVFGVCNLVDYGRTHRMRRFLYISTGEIYGEGSGTPFRETDSGYVDCATPRACYPSSKRAAETLCVSYGAEYGVDTVIARLCHTYGPHFTESDNRVYAQFIRNVLRGEDILMKSDGSQYRSWCYVVDAVRALLFILMKGESGNAYNVADPDSCFSIRQLALEVASSVGRKVIVELPDEIEKKGFSVVNVATFDISKLLALGYRSDRESWQEKLKATIIEQECFLLEQK</sequence>
<proteinExistence type="predicted"/>
<dbReference type="InterPro" id="IPR036291">
    <property type="entry name" value="NAD(P)-bd_dom_sf"/>
</dbReference>
<dbReference type="GO" id="GO:0048040">
    <property type="term" value="F:UDP-glucuronate decarboxylase activity"/>
    <property type="evidence" value="ECO:0007669"/>
    <property type="project" value="TreeGrafter"/>
</dbReference>
<reference evidence="6 7" key="1">
    <citation type="submission" date="2018-06" db="EMBL/GenBank/DDBJ databases">
        <authorList>
            <consortium name="Pathogen Informatics"/>
            <person name="Doyle S."/>
        </authorList>
    </citation>
    <scope>NUCLEOTIDE SEQUENCE [LARGE SCALE GENOMIC DNA]</scope>
    <source>
        <strain evidence="6 7">NCTC13063</strain>
    </source>
</reference>
<name>A0AAQ1ZI91_9BACT</name>
<dbReference type="EC" id="4.2.1.46" evidence="6"/>
<accession>A0AAQ1ZI91</accession>
<dbReference type="SUPFAM" id="SSF51735">
    <property type="entry name" value="NAD(P)-binding Rossmann-fold domains"/>
    <property type="match status" value="1"/>
</dbReference>
<dbReference type="InterPro" id="IPR001509">
    <property type="entry name" value="Epimerase_deHydtase"/>
</dbReference>
<evidence type="ECO:0000313" key="7">
    <source>
        <dbReference type="Proteomes" id="UP000255283"/>
    </source>
</evidence>
<keyword evidence="4 6" id="KW-0456">Lyase</keyword>
<protein>
    <submittedName>
        <fullName evidence="6">dTDP-glucose 4,6-dehydratase 2</fullName>
        <ecNumber evidence="6">4.2.1.46</ecNumber>
    </submittedName>
</protein>
<keyword evidence="3" id="KW-0520">NAD</keyword>
<feature type="domain" description="NAD-dependent epimerase/dehydratase" evidence="5">
    <location>
        <begin position="26"/>
        <end position="266"/>
    </location>
</feature>
<evidence type="ECO:0000256" key="4">
    <source>
        <dbReference type="ARBA" id="ARBA00023239"/>
    </source>
</evidence>
<dbReference type="AlphaFoldDB" id="A0AAQ1ZI91"/>
<dbReference type="InterPro" id="IPR044516">
    <property type="entry name" value="UXS-like"/>
</dbReference>
<dbReference type="Proteomes" id="UP000255283">
    <property type="component" value="Unassembled WGS sequence"/>
</dbReference>
<comment type="cofactor">
    <cofactor evidence="1">
        <name>NAD(+)</name>
        <dbReference type="ChEBI" id="CHEBI:57540"/>
    </cofactor>
</comment>
<dbReference type="GO" id="GO:0008460">
    <property type="term" value="F:dTDP-glucose 4,6-dehydratase activity"/>
    <property type="evidence" value="ECO:0007669"/>
    <property type="project" value="UniProtKB-EC"/>
</dbReference>
<dbReference type="PANTHER" id="PTHR43078">
    <property type="entry name" value="UDP-GLUCURONIC ACID DECARBOXYLASE-RELATED"/>
    <property type="match status" value="1"/>
</dbReference>